<dbReference type="Pfam" id="PF00112">
    <property type="entry name" value="Peptidase_C1"/>
    <property type="match status" value="1"/>
</dbReference>
<gene>
    <name evidence="2" type="ORF">QVD17_21584</name>
</gene>
<dbReference type="InterPro" id="IPR038765">
    <property type="entry name" value="Papain-like_cys_pep_sf"/>
</dbReference>
<evidence type="ECO:0000259" key="1">
    <source>
        <dbReference type="Pfam" id="PF00112"/>
    </source>
</evidence>
<dbReference type="GO" id="GO:0008234">
    <property type="term" value="F:cysteine-type peptidase activity"/>
    <property type="evidence" value="ECO:0007669"/>
    <property type="project" value="InterPro"/>
</dbReference>
<dbReference type="GO" id="GO:0006508">
    <property type="term" value="P:proteolysis"/>
    <property type="evidence" value="ECO:0007669"/>
    <property type="project" value="InterPro"/>
</dbReference>
<dbReference type="Proteomes" id="UP001229421">
    <property type="component" value="Unassembled WGS sequence"/>
</dbReference>
<dbReference type="SUPFAM" id="SSF54001">
    <property type="entry name" value="Cysteine proteinases"/>
    <property type="match status" value="1"/>
</dbReference>
<organism evidence="2 3">
    <name type="scientific">Tagetes erecta</name>
    <name type="common">African marigold</name>
    <dbReference type="NCBI Taxonomy" id="13708"/>
    <lineage>
        <taxon>Eukaryota</taxon>
        <taxon>Viridiplantae</taxon>
        <taxon>Streptophyta</taxon>
        <taxon>Embryophyta</taxon>
        <taxon>Tracheophyta</taxon>
        <taxon>Spermatophyta</taxon>
        <taxon>Magnoliopsida</taxon>
        <taxon>eudicotyledons</taxon>
        <taxon>Gunneridae</taxon>
        <taxon>Pentapetalae</taxon>
        <taxon>asterids</taxon>
        <taxon>campanulids</taxon>
        <taxon>Asterales</taxon>
        <taxon>Asteraceae</taxon>
        <taxon>Asteroideae</taxon>
        <taxon>Heliantheae alliance</taxon>
        <taxon>Tageteae</taxon>
        <taxon>Tagetes</taxon>
    </lineage>
</organism>
<dbReference type="InterPro" id="IPR000668">
    <property type="entry name" value="Peptidase_C1A_C"/>
</dbReference>
<proteinExistence type="predicted"/>
<keyword evidence="3" id="KW-1185">Reference proteome</keyword>
<feature type="domain" description="Peptidase C1A papain C-terminal" evidence="1">
    <location>
        <begin position="136"/>
        <end position="176"/>
    </location>
</feature>
<dbReference type="AlphaFoldDB" id="A0AAD8KCK4"/>
<sequence>MADFEIERKYTSQVSNQKDDGCCMDLVIADLFFECGGNRRSTSACSLPQLLIEDGTVPPYHFDDFVKEIGLEYIHTFPFTCFKRRDWNKEHMYMGEFGDNKIIRDMEVLKIPYHPPGKKSTRKRRKPTKGNKEIPEYKHALLMVGCNTTHEDPKMHYCIVKNSYGLKWGTKGFSLVEFDALEFIMVPKYKLDEEDVLKVGCSTQIHEMQSEDDASKVLACKRSRRMILEVKICPSHIRNENYCSKWDTSLDREDDEDMVLKKCIFVSDLSLFAEISYIISFFNDLNLMEWLM</sequence>
<dbReference type="Gene3D" id="3.90.70.10">
    <property type="entry name" value="Cysteine proteinases"/>
    <property type="match status" value="1"/>
</dbReference>
<protein>
    <recommendedName>
        <fullName evidence="1">Peptidase C1A papain C-terminal domain-containing protein</fullName>
    </recommendedName>
</protein>
<evidence type="ECO:0000313" key="2">
    <source>
        <dbReference type="EMBL" id="KAK1420193.1"/>
    </source>
</evidence>
<dbReference type="EMBL" id="JAUHHV010000006">
    <property type="protein sequence ID" value="KAK1420193.1"/>
    <property type="molecule type" value="Genomic_DNA"/>
</dbReference>
<reference evidence="2" key="1">
    <citation type="journal article" date="2023" name="bioRxiv">
        <title>Improved chromosome-level genome assembly for marigold (Tagetes erecta).</title>
        <authorList>
            <person name="Jiang F."/>
            <person name="Yuan L."/>
            <person name="Wang S."/>
            <person name="Wang H."/>
            <person name="Xu D."/>
            <person name="Wang A."/>
            <person name="Fan W."/>
        </authorList>
    </citation>
    <scope>NUCLEOTIDE SEQUENCE</scope>
    <source>
        <strain evidence="2">WSJ</strain>
        <tissue evidence="2">Leaf</tissue>
    </source>
</reference>
<accession>A0AAD8KCK4</accession>
<name>A0AAD8KCK4_TARER</name>
<comment type="caution">
    <text evidence="2">The sequence shown here is derived from an EMBL/GenBank/DDBJ whole genome shotgun (WGS) entry which is preliminary data.</text>
</comment>
<evidence type="ECO:0000313" key="3">
    <source>
        <dbReference type="Proteomes" id="UP001229421"/>
    </source>
</evidence>